<evidence type="ECO:0000256" key="2">
    <source>
        <dbReference type="ARBA" id="ARBA00023002"/>
    </source>
</evidence>
<feature type="signal peptide" evidence="5">
    <location>
        <begin position="1"/>
        <end position="28"/>
    </location>
</feature>
<keyword evidence="5" id="KW-0732">Signal</keyword>
<evidence type="ECO:0000259" key="6">
    <source>
        <dbReference type="Pfam" id="PF07731"/>
    </source>
</evidence>
<dbReference type="RefSeq" id="WP_330199990.1">
    <property type="nucleotide sequence ID" value="NZ_JAZDRP010000011.1"/>
</dbReference>
<keyword evidence="3" id="KW-0186">Copper</keyword>
<keyword evidence="1" id="KW-0479">Metal-binding</keyword>
<comment type="caution">
    <text evidence="8">The sequence shown here is derived from an EMBL/GenBank/DDBJ whole genome shotgun (WGS) entry which is preliminary data.</text>
</comment>
<dbReference type="InterPro" id="IPR006311">
    <property type="entry name" value="TAT_signal"/>
</dbReference>
<dbReference type="InterPro" id="IPR045087">
    <property type="entry name" value="Cu-oxidase_fam"/>
</dbReference>
<reference evidence="8 9" key="1">
    <citation type="submission" date="2024-01" db="EMBL/GenBank/DDBJ databases">
        <title>Hyphobacterium bacterium isolated from marine sediment.</title>
        <authorList>
            <person name="Zhao S."/>
        </authorList>
    </citation>
    <scope>NUCLEOTIDE SEQUENCE [LARGE SCALE GENOMIC DNA]</scope>
    <source>
        <strain evidence="9">HN65</strain>
    </source>
</reference>
<keyword evidence="2" id="KW-0560">Oxidoreductase</keyword>
<dbReference type="Pfam" id="PF07732">
    <property type="entry name" value="Cu-oxidase_3"/>
    <property type="match status" value="1"/>
</dbReference>
<name>A0ABU7LTU8_9PROT</name>
<dbReference type="Gene3D" id="2.60.40.420">
    <property type="entry name" value="Cupredoxins - blue copper proteins"/>
    <property type="match status" value="1"/>
</dbReference>
<feature type="compositionally biased region" description="Basic and acidic residues" evidence="4">
    <location>
        <begin position="437"/>
        <end position="448"/>
    </location>
</feature>
<feature type="domain" description="Plastocyanin-like" evidence="6">
    <location>
        <begin position="221"/>
        <end position="337"/>
    </location>
</feature>
<keyword evidence="9" id="KW-1185">Reference proteome</keyword>
<evidence type="ECO:0000313" key="8">
    <source>
        <dbReference type="EMBL" id="MEE2527329.1"/>
    </source>
</evidence>
<dbReference type="EMBL" id="JAZDRP010000011">
    <property type="protein sequence ID" value="MEE2527329.1"/>
    <property type="molecule type" value="Genomic_DNA"/>
</dbReference>
<feature type="chain" id="PRO_5046630670" evidence="5">
    <location>
        <begin position="29"/>
        <end position="448"/>
    </location>
</feature>
<dbReference type="Proteomes" id="UP001354971">
    <property type="component" value="Unassembled WGS sequence"/>
</dbReference>
<protein>
    <submittedName>
        <fullName evidence="8">Copper oxidase</fullName>
    </submittedName>
</protein>
<evidence type="ECO:0000256" key="3">
    <source>
        <dbReference type="ARBA" id="ARBA00023008"/>
    </source>
</evidence>
<evidence type="ECO:0000313" key="9">
    <source>
        <dbReference type="Proteomes" id="UP001354971"/>
    </source>
</evidence>
<dbReference type="PROSITE" id="PS51318">
    <property type="entry name" value="TAT"/>
    <property type="match status" value="1"/>
</dbReference>
<feature type="region of interest" description="Disordered" evidence="4">
    <location>
        <begin position="33"/>
        <end position="58"/>
    </location>
</feature>
<dbReference type="SUPFAM" id="SSF49503">
    <property type="entry name" value="Cupredoxins"/>
    <property type="match status" value="2"/>
</dbReference>
<gene>
    <name evidence="8" type="ORF">V0U79_13260</name>
</gene>
<proteinExistence type="predicted"/>
<feature type="region of interest" description="Disordered" evidence="4">
    <location>
        <begin position="417"/>
        <end position="448"/>
    </location>
</feature>
<dbReference type="PANTHER" id="PTHR11709:SF394">
    <property type="entry name" value="FI03373P-RELATED"/>
    <property type="match status" value="1"/>
</dbReference>
<dbReference type="Pfam" id="PF07731">
    <property type="entry name" value="Cu-oxidase_2"/>
    <property type="match status" value="1"/>
</dbReference>
<dbReference type="InterPro" id="IPR008972">
    <property type="entry name" value="Cupredoxin"/>
</dbReference>
<dbReference type="InterPro" id="IPR011707">
    <property type="entry name" value="Cu-oxidase-like_N"/>
</dbReference>
<organism evidence="8 9">
    <name type="scientific">Hyphobacterium lacteum</name>
    <dbReference type="NCBI Taxonomy" id="3116575"/>
    <lineage>
        <taxon>Bacteria</taxon>
        <taxon>Pseudomonadati</taxon>
        <taxon>Pseudomonadota</taxon>
        <taxon>Alphaproteobacteria</taxon>
        <taxon>Maricaulales</taxon>
        <taxon>Maricaulaceae</taxon>
        <taxon>Hyphobacterium</taxon>
    </lineage>
</organism>
<dbReference type="InterPro" id="IPR011706">
    <property type="entry name" value="Cu-oxidase_C"/>
</dbReference>
<evidence type="ECO:0000256" key="4">
    <source>
        <dbReference type="SAM" id="MobiDB-lite"/>
    </source>
</evidence>
<evidence type="ECO:0000259" key="7">
    <source>
        <dbReference type="Pfam" id="PF07732"/>
    </source>
</evidence>
<accession>A0ABU7LTU8</accession>
<dbReference type="CDD" id="cd13860">
    <property type="entry name" value="CuRO_1_2dMco_1"/>
    <property type="match status" value="1"/>
</dbReference>
<evidence type="ECO:0000256" key="1">
    <source>
        <dbReference type="ARBA" id="ARBA00022723"/>
    </source>
</evidence>
<feature type="domain" description="Plastocyanin-like" evidence="7">
    <location>
        <begin position="86"/>
        <end position="197"/>
    </location>
</feature>
<sequence>MSFSRRDALLAGATGLVAVPMLSSAAAAQSRTSSYAHSTSVDHGQSYRPGRPGTDYRPVITPNGATLDYRIVDGVKVFHLIAEEVEHEFAPGLTARTWGYNGRTHGPTIECVEGDRVRIYVTNRLIAPTTVHWHGVILPSGMDGVGGLNQRSIHTGETFVYEWTFRQHGTFMYHSHHDEMTQMAMGLMGMIVVHPRRPRGPLPDRDYAIMLSTWKLEPGARRPDPNEMTDFNVLTMNARCYPGTAPLVAQRGERVRIRFGNLSAMDHHPIHLHGYAFRITETDGGEIPESAQHPDTTVLVPTGATRTVEFIADNPGDWAMHCHMTHHVMNQMGHGFPNMIGVNARNIDRAVGQLLPTYMTMGHDGMGEHGAHIEMGHMDVPDNSIPMVGARGPHDYITMGGMFTVLKVRDRLTGNADPGWYQAPDGTQARQATTAELQRDGIDPSRRN</sequence>
<dbReference type="PANTHER" id="PTHR11709">
    <property type="entry name" value="MULTI-COPPER OXIDASE"/>
    <property type="match status" value="1"/>
</dbReference>
<dbReference type="CDD" id="cd04202">
    <property type="entry name" value="CuRO_D2_2dMcoN_like"/>
    <property type="match status" value="1"/>
</dbReference>
<evidence type="ECO:0000256" key="5">
    <source>
        <dbReference type="SAM" id="SignalP"/>
    </source>
</evidence>